<dbReference type="OrthoDB" id="6503162at2759"/>
<dbReference type="Pfam" id="PF00059">
    <property type="entry name" value="Lectin_C"/>
    <property type="match status" value="1"/>
</dbReference>
<dbReference type="InterPro" id="IPR001304">
    <property type="entry name" value="C-type_lectin-like"/>
</dbReference>
<dbReference type="CDD" id="cd00037">
    <property type="entry name" value="CLECT"/>
    <property type="match status" value="1"/>
</dbReference>
<organism evidence="3 4">
    <name type="scientific">Pseudolycoriella hygida</name>
    <dbReference type="NCBI Taxonomy" id="35572"/>
    <lineage>
        <taxon>Eukaryota</taxon>
        <taxon>Metazoa</taxon>
        <taxon>Ecdysozoa</taxon>
        <taxon>Arthropoda</taxon>
        <taxon>Hexapoda</taxon>
        <taxon>Insecta</taxon>
        <taxon>Pterygota</taxon>
        <taxon>Neoptera</taxon>
        <taxon>Endopterygota</taxon>
        <taxon>Diptera</taxon>
        <taxon>Nematocera</taxon>
        <taxon>Sciaroidea</taxon>
        <taxon>Sciaridae</taxon>
        <taxon>Pseudolycoriella</taxon>
    </lineage>
</organism>
<dbReference type="InterPro" id="IPR016187">
    <property type="entry name" value="CTDL_fold"/>
</dbReference>
<sequence length="334" mass="37585">MQKVVFYFALICSVVAGFDVNVLCGEDWLPFQDEKCVKLFKTFVNKPQAEAICAQNGATLITIKSASEQKFLSEIVLKITDDIPVHIGAERRPENSSEFVWHDGTPVLRYTNWAPDRPSADERRSCVQMQPEILSRPFSESVGLEWVDLPCSLGGWFVCQKLQTWPTDYLQTAVLEARRAMERNVNSFTDSLVEMTNRFNAAKTELKYLQDNPVPIGFVYVQLPHQPEPWRMWWAVDWTEITEDYAGLFFRVAGEDAGEFGTVQEENSPRLIRVQGQVVTNAVPAVNIDATGAVSGQVSSGATGANSHWGMRFTVSPGEVRPRNTATRVWMRAN</sequence>
<dbReference type="SUPFAM" id="SSF56436">
    <property type="entry name" value="C-type lectin-like"/>
    <property type="match status" value="1"/>
</dbReference>
<dbReference type="SMART" id="SM00034">
    <property type="entry name" value="CLECT"/>
    <property type="match status" value="1"/>
</dbReference>
<evidence type="ECO:0000256" key="1">
    <source>
        <dbReference type="SAM" id="SignalP"/>
    </source>
</evidence>
<dbReference type="InterPro" id="IPR050111">
    <property type="entry name" value="C-type_lectin/snaclec_domain"/>
</dbReference>
<dbReference type="PROSITE" id="PS50041">
    <property type="entry name" value="C_TYPE_LECTIN_2"/>
    <property type="match status" value="1"/>
</dbReference>
<keyword evidence="1" id="KW-0732">Signal</keyword>
<protein>
    <submittedName>
        <fullName evidence="3">C-type lectin lectoxin-Lio1</fullName>
    </submittedName>
</protein>
<dbReference type="PANTHER" id="PTHR22803">
    <property type="entry name" value="MANNOSE, PHOSPHOLIPASE, LECTIN RECEPTOR RELATED"/>
    <property type="match status" value="1"/>
</dbReference>
<evidence type="ECO:0000313" key="3">
    <source>
        <dbReference type="EMBL" id="KAJ6639571.1"/>
    </source>
</evidence>
<dbReference type="InterPro" id="IPR016186">
    <property type="entry name" value="C-type_lectin-like/link_sf"/>
</dbReference>
<feature type="signal peptide" evidence="1">
    <location>
        <begin position="1"/>
        <end position="17"/>
    </location>
</feature>
<keyword evidence="4" id="KW-1185">Reference proteome</keyword>
<dbReference type="Proteomes" id="UP001151699">
    <property type="component" value="Chromosome X"/>
</dbReference>
<reference evidence="3" key="1">
    <citation type="submission" date="2022-07" db="EMBL/GenBank/DDBJ databases">
        <authorList>
            <person name="Trinca V."/>
            <person name="Uliana J.V.C."/>
            <person name="Torres T.T."/>
            <person name="Ward R.J."/>
            <person name="Monesi N."/>
        </authorList>
    </citation>
    <scope>NUCLEOTIDE SEQUENCE</scope>
    <source>
        <strain evidence="3">HSMRA1968</strain>
        <tissue evidence="3">Whole embryos</tissue>
    </source>
</reference>
<dbReference type="AlphaFoldDB" id="A0A9Q0S0R5"/>
<feature type="domain" description="C-type lectin" evidence="2">
    <location>
        <begin position="32"/>
        <end position="160"/>
    </location>
</feature>
<feature type="chain" id="PRO_5040346509" evidence="1">
    <location>
        <begin position="18"/>
        <end position="334"/>
    </location>
</feature>
<dbReference type="Gene3D" id="3.10.100.10">
    <property type="entry name" value="Mannose-Binding Protein A, subunit A"/>
    <property type="match status" value="1"/>
</dbReference>
<accession>A0A9Q0S0R5</accession>
<dbReference type="EMBL" id="WJQU01000003">
    <property type="protein sequence ID" value="KAJ6639571.1"/>
    <property type="molecule type" value="Genomic_DNA"/>
</dbReference>
<gene>
    <name evidence="3" type="primary">LECM1_1</name>
    <name evidence="3" type="ORF">Bhyg_12318</name>
</gene>
<name>A0A9Q0S0R5_9DIPT</name>
<evidence type="ECO:0000313" key="4">
    <source>
        <dbReference type="Proteomes" id="UP001151699"/>
    </source>
</evidence>
<comment type="caution">
    <text evidence="3">The sequence shown here is derived from an EMBL/GenBank/DDBJ whole genome shotgun (WGS) entry which is preliminary data.</text>
</comment>
<evidence type="ECO:0000259" key="2">
    <source>
        <dbReference type="PROSITE" id="PS50041"/>
    </source>
</evidence>
<proteinExistence type="predicted"/>